<dbReference type="SMART" id="SM01345">
    <property type="entry name" value="Rapamycin_bind"/>
    <property type="match status" value="1"/>
</dbReference>
<dbReference type="EC" id="2.7.11.1" evidence="10"/>
<evidence type="ECO:0000256" key="1">
    <source>
        <dbReference type="ARBA" id="ARBA00011031"/>
    </source>
</evidence>
<dbReference type="GO" id="GO:0044877">
    <property type="term" value="F:protein-containing complex binding"/>
    <property type="evidence" value="ECO:0007669"/>
    <property type="project" value="InterPro"/>
</dbReference>
<keyword evidence="6 10" id="KW-0418">Kinase</keyword>
<dbReference type="SMART" id="SM01343">
    <property type="entry name" value="FATC"/>
    <property type="match status" value="1"/>
</dbReference>
<dbReference type="Pfam" id="PF23593">
    <property type="entry name" value="HEAT_ATR"/>
    <property type="match status" value="1"/>
</dbReference>
<accession>A0A2U9R0N1</accession>
<dbReference type="OrthoDB" id="381190at2759"/>
<comment type="catalytic activity">
    <reaction evidence="9">
        <text>L-seryl-[protein] + ATP = O-phospho-L-seryl-[protein] + ADP + H(+)</text>
        <dbReference type="Rhea" id="RHEA:17989"/>
        <dbReference type="Rhea" id="RHEA-COMP:9863"/>
        <dbReference type="Rhea" id="RHEA-COMP:11604"/>
        <dbReference type="ChEBI" id="CHEBI:15378"/>
        <dbReference type="ChEBI" id="CHEBI:29999"/>
        <dbReference type="ChEBI" id="CHEBI:30616"/>
        <dbReference type="ChEBI" id="CHEBI:83421"/>
        <dbReference type="ChEBI" id="CHEBI:456216"/>
        <dbReference type="EC" id="2.7.11.1"/>
    </reaction>
</comment>
<dbReference type="InterPro" id="IPR026683">
    <property type="entry name" value="TOR_cat"/>
</dbReference>
<dbReference type="InterPro" id="IPR011989">
    <property type="entry name" value="ARM-like"/>
</dbReference>
<keyword evidence="3 10" id="KW-0808">Transferase</keyword>
<dbReference type="GO" id="GO:0038202">
    <property type="term" value="P:TORC1 signaling"/>
    <property type="evidence" value="ECO:0007669"/>
    <property type="project" value="TreeGrafter"/>
</dbReference>
<keyword evidence="15" id="KW-1185">Reference proteome</keyword>
<evidence type="ECO:0000259" key="13">
    <source>
        <dbReference type="PROSITE" id="PS51190"/>
    </source>
</evidence>
<evidence type="ECO:0000259" key="11">
    <source>
        <dbReference type="PROSITE" id="PS50290"/>
    </source>
</evidence>
<dbReference type="FunFam" id="1.20.120.150:FF:000001">
    <property type="entry name" value="Serine/threonine-protein kinase TOR"/>
    <property type="match status" value="1"/>
</dbReference>
<dbReference type="InterPro" id="IPR018936">
    <property type="entry name" value="PI3/4_kinase_CS"/>
</dbReference>
<dbReference type="PANTHER" id="PTHR11139:SF9">
    <property type="entry name" value="SERINE_THREONINE-PROTEIN KINASE MTOR"/>
    <property type="match status" value="1"/>
</dbReference>
<dbReference type="InterPro" id="IPR011990">
    <property type="entry name" value="TPR-like_helical_dom_sf"/>
</dbReference>
<gene>
    <name evidence="14" type="ORF">C5L36_0B01020</name>
</gene>
<dbReference type="InterPro" id="IPR036738">
    <property type="entry name" value="FRB_sf"/>
</dbReference>
<dbReference type="SMART" id="SM00146">
    <property type="entry name" value="PI3Kc"/>
    <property type="match status" value="1"/>
</dbReference>
<organism evidence="14 15">
    <name type="scientific">Pichia kudriavzevii</name>
    <name type="common">Yeast</name>
    <name type="synonym">Issatchenkia orientalis</name>
    <dbReference type="NCBI Taxonomy" id="4909"/>
    <lineage>
        <taxon>Eukaryota</taxon>
        <taxon>Fungi</taxon>
        <taxon>Dikarya</taxon>
        <taxon>Ascomycota</taxon>
        <taxon>Saccharomycotina</taxon>
        <taxon>Pichiomycetes</taxon>
        <taxon>Pichiales</taxon>
        <taxon>Pichiaceae</taxon>
        <taxon>Pichia</taxon>
    </lineage>
</organism>
<evidence type="ECO:0000256" key="10">
    <source>
        <dbReference type="RuleBase" id="RU364109"/>
    </source>
</evidence>
<evidence type="ECO:0000259" key="12">
    <source>
        <dbReference type="PROSITE" id="PS51189"/>
    </source>
</evidence>
<dbReference type="InterPro" id="IPR050517">
    <property type="entry name" value="DDR_Repair_Kinase"/>
</dbReference>
<dbReference type="RefSeq" id="XP_029320312.1">
    <property type="nucleotide sequence ID" value="XM_029464453.1"/>
</dbReference>
<dbReference type="InterPro" id="IPR036940">
    <property type="entry name" value="PI3/4_kinase_cat_sf"/>
</dbReference>
<dbReference type="InterPro" id="IPR000403">
    <property type="entry name" value="PI3/4_kinase_cat_dom"/>
</dbReference>
<feature type="domain" description="PI3K/PI4K catalytic" evidence="11">
    <location>
        <begin position="2120"/>
        <end position="2437"/>
    </location>
</feature>
<comment type="catalytic activity">
    <reaction evidence="8 10">
        <text>L-threonyl-[protein] + ATP = O-phospho-L-threonyl-[protein] + ADP + H(+)</text>
        <dbReference type="Rhea" id="RHEA:46608"/>
        <dbReference type="Rhea" id="RHEA-COMP:11060"/>
        <dbReference type="Rhea" id="RHEA-COMP:11605"/>
        <dbReference type="ChEBI" id="CHEBI:15378"/>
        <dbReference type="ChEBI" id="CHEBI:30013"/>
        <dbReference type="ChEBI" id="CHEBI:30616"/>
        <dbReference type="ChEBI" id="CHEBI:61977"/>
        <dbReference type="ChEBI" id="CHEBI:456216"/>
        <dbReference type="EC" id="2.7.11.1"/>
    </reaction>
</comment>
<evidence type="ECO:0000256" key="4">
    <source>
        <dbReference type="ARBA" id="ARBA00022737"/>
    </source>
</evidence>
<comment type="similarity">
    <text evidence="1 10">Belongs to the PI3/PI4-kinase family.</text>
</comment>
<dbReference type="PANTHER" id="PTHR11139">
    <property type="entry name" value="ATAXIA TELANGIECTASIA MUTATED ATM -RELATED"/>
    <property type="match status" value="1"/>
</dbReference>
<dbReference type="InterPro" id="IPR016024">
    <property type="entry name" value="ARM-type_fold"/>
</dbReference>
<dbReference type="PROSITE" id="PS00915">
    <property type="entry name" value="PI3_4_KINASE_1"/>
    <property type="match status" value="1"/>
</dbReference>
<dbReference type="PROSITE" id="PS51190">
    <property type="entry name" value="FATC"/>
    <property type="match status" value="1"/>
</dbReference>
<keyword evidence="4" id="KW-0677">Repeat</keyword>
<dbReference type="STRING" id="4909.A0A2U9R0N1"/>
<dbReference type="PROSITE" id="PS00916">
    <property type="entry name" value="PI3_4_KINASE_2"/>
    <property type="match status" value="1"/>
</dbReference>
<dbReference type="InterPro" id="IPR014009">
    <property type="entry name" value="PIK_FAT"/>
</dbReference>
<dbReference type="InterPro" id="IPR011009">
    <property type="entry name" value="Kinase-like_dom_sf"/>
</dbReference>
<dbReference type="Gene3D" id="3.30.1010.10">
    <property type="entry name" value="Phosphatidylinositol 3-kinase Catalytic Subunit, Chain A, domain 4"/>
    <property type="match status" value="1"/>
</dbReference>
<evidence type="ECO:0000256" key="8">
    <source>
        <dbReference type="ARBA" id="ARBA00047899"/>
    </source>
</evidence>
<feature type="domain" description="FAT" evidence="12">
    <location>
        <begin position="1375"/>
        <end position="1946"/>
    </location>
</feature>
<sequence>MLAKAAYVNSNQDINKSCNLVISLLHPLTRFSTLLNTNIYRGMSQGQVQFQQRLPQGTSSEMQNFTLDQIFSELKSNDEICRIKSSESLKSHFILISRDVASSEQLAVYTSYINKKIHDLISSNKVNEQLGGISAIDALVDILYSSMDDSQLQQFSSSSSPSATSSPVEGSLDLIALYANYLRGLITSNNQVIMKKASYTMGRLAIPGFVMSAEFVDAEVRRSLEWLISEKAETKRHAAILVISSLAKHSPALLYQYVKHILTNIWIGLRDSKLTIREDSAICFRNCLDIVYQRDNELRNYWFGKFYNEAFSAFKVAGGKESTNDSSEYNATINQQLSSTSPEYIHASLLVFRELVNQGTTILGSKIDEIYETLLKVKDHRSYDVRKEVTIIVPKMASYDKIKFVDRYMHRVLLYYISQLKIGKDKAIILMSIGDIAIEARNNIVNYLNGIVLETIRDGLSQSSIKVQRELAPACCYCLSKLTIALGAPLTKFINAYQILKLLLKSPINDNTLSVLRIFSKSLPSLEPIINDRLINTISFCLSGYPFQHPGSPDFERMFDFDLAYNFRYNMLIKESDEFNENTIDELPLLAGFEKSRYFQVSDTIVILQALKALRVFEFKNYDLNEFVQYAIVSFIDHDNPEIRLQASVTSAHLFRRSTICFERSAHSLKSVEFVLSKLLTIAITDPVTEIRLEVIKNLDHRFDAHLSQSKNVKLLFMTLNDEDFEIKKEAFKLVGRLTFFNPAFIVPPLRKILIQLISNLEYGAQSSRVKEESCELLGILISSTDSLTKSYTTQLMDALLPQTTDPHAVVCAASIKTIGNLAEVSGDLILPFVPKLMPVLIDVFEDQNSNLKRNAAIKTLGQISGSSGYVIQPLLDYPQLLGLLVNILRLETSPTIRRETVRLLGILGALDPYKHREVERRGRDAETVARQNAPHIDMELLMKGKSPTNEDYFPTVVIQTLIKILHDNSLGAHHLMVTQAMVSIFQNLGLKCVSYLESVIPAFNSVMHNCPTSMLNIYFQQISELVDIVKLNIRPYLNSVFSLIKEFFPNVKLQSQIIGLIERVSEALEDEFKLYMLDLVNIFLGVLENDLSAGYVSTLRVLKAFVIFGSNLEPYTYMIIPSLVKLFEFAPLNIRKASIECIGRLTKAIPLSEYASEILQPLLRLLSNYEGTNLRTTAMTTICSLLLQMGPDFKVFIPVVSSVLIRSKLQFPLYDQFIDRLNKGRPLPSGVVLYPDIEEKQEAAKRTEPKQQRLVVNAQTLRAAWDCSTKRTKEDWQEWIRRLSIELLKESPSYALRACTALATVYPQLARNLFNCAFASCWNELHTQYQGELAQALCVALSSVNSSPDIHQTLLNLTEYLEHDEKSLPIRIQTLGQYAQRSHAYAKALHYKELEFIQEPSIPTIESLISINNQLQQSDAAIGILKYAQEHHGLQLKETWYEKLQRWDDALHAYSEREKEEPNSPDITMGKMRCLHALGEWELLSTLAKDKWSDSTPEIKRAIAPLAAAASWGLHQWERMDTYISVMKKDSPDKAFFNAILSLHNNNFNEAMQQIDKARDLLATEVTALVSESYNRAYGVVVRVQMLSELEEIIRYKELPAGSPQRVHIIDTWNKRLLGCQKNVDIWQRMLKARALVVKPKQDMKIWIKFANLCRKSGRLRLAEKSLNSLLDEGTTGKPGNKASPHVVYAQLKYMWSRGQNVEALNHLVDFTSKLSRDLGLNENESITQPLPKNIPGISEDIEKFTKLLARCYLKQGEWKIALDDNWIEQESSSILGSFLLATHFDPKWYKAWHNWALANFEVISPQSKHRQNFIINENNGAGNVPKIDIANKKININMILRYVVPAVKGFFHSISLSNSNPLQDTLRLLTLWLDYGGFEEVSNTLQEGIQMIKIDTWLEVIPQLISHIHQPDPTVSHSLLGLLSELGRAHPQALVYPLTVAIKSESKLRQKAALTIIDKMRAHSSVLVDQADMVSGELIRVSVLWHEMWYEALEDASRAYFNDRDVDKMFSILEPLNEMIAKGPTTIRETSFVNAFGKDLRDAQGWLHQFKRTKDVTYINQAWDLYYTVFRRISKQLPILQNLDLQHVSPLLLNAHDLELAIPGTYVAGEDIVRIKKFDPTLIVITSKQRPRKIHIYGSDGKTYTFLLKAHEDIRQDSLVMQLFGLVNTLLANDPECFKRHVDIQKYSAIPLSPSSGLLGWVPNSDTFHVLIKEYRDPRKIYLDVEHRVMLQMSPDYDNLTLLEKVEVFTYALDITRGQDLYKVLWLKSKSSESWLDRRTTYTRSLAAMSMVGYILGLGDRHPSNLMMDRITGKVIHIDFGDCFESAIMRDKYPEKVPFRLTRMLSYAMEVSGIEGSFRITSENVMRVLRDNKDSLMAILQAFAYDPLINWGFDFNIQRVIEQSGLSIKLPENNYAELLRSGQINEQEASVMASRYKAAVRDARAACVLKRINDKLTGNDFKRYKALDVPTQVDKLIQQATSVENLCQHYIGWCSFW</sequence>
<dbReference type="InterPro" id="IPR057564">
    <property type="entry name" value="HEAT_ATR"/>
</dbReference>
<dbReference type="Pfam" id="PF11865">
    <property type="entry name" value="mTOR_dom"/>
    <property type="match status" value="1"/>
</dbReference>
<dbReference type="GO" id="GO:0005524">
    <property type="term" value="F:ATP binding"/>
    <property type="evidence" value="ECO:0007669"/>
    <property type="project" value="UniProtKB-KW"/>
</dbReference>
<evidence type="ECO:0000256" key="9">
    <source>
        <dbReference type="ARBA" id="ARBA00048679"/>
    </source>
</evidence>
<dbReference type="Proteomes" id="UP000249293">
    <property type="component" value="Chromosome 2"/>
</dbReference>
<protein>
    <recommendedName>
        <fullName evidence="10">Serine/threonine-protein kinase TOR</fullName>
        <ecNumber evidence="10">2.7.11.1</ecNumber>
    </recommendedName>
</protein>
<evidence type="ECO:0000313" key="14">
    <source>
        <dbReference type="EMBL" id="AWU74835.1"/>
    </source>
</evidence>
<evidence type="ECO:0000313" key="15">
    <source>
        <dbReference type="Proteomes" id="UP000249293"/>
    </source>
</evidence>
<keyword evidence="7 10" id="KW-0067">ATP-binding</keyword>
<dbReference type="FunFam" id="1.10.1070.11:FF:000029">
    <property type="entry name" value="Serine/threonine-protein kinase TOR"/>
    <property type="match status" value="1"/>
</dbReference>
<dbReference type="GO" id="GO:0106310">
    <property type="term" value="F:protein serine kinase activity"/>
    <property type="evidence" value="ECO:0007669"/>
    <property type="project" value="RHEA"/>
</dbReference>
<dbReference type="PROSITE" id="PS50290">
    <property type="entry name" value="PI3_4_KINASE_3"/>
    <property type="match status" value="1"/>
</dbReference>
<dbReference type="KEGG" id="pkz:C5L36_0B01020"/>
<reference evidence="14 15" key="1">
    <citation type="submission" date="2018-06" db="EMBL/GenBank/DDBJ databases">
        <title>Population genomics shows no distinction between pathogenic Candida krusei and environmental Pichia kudriavzevii: One species, four names.</title>
        <authorList>
            <person name="Douglass A.P."/>
            <person name="Offei B."/>
            <person name="Braun-Galleani S."/>
            <person name="Coughlan A.Y."/>
            <person name="Martos A."/>
            <person name="Ortiz-Merino R.A."/>
            <person name="Byrne K.P."/>
            <person name="Wolfe K.H."/>
        </authorList>
    </citation>
    <scope>NUCLEOTIDE SEQUENCE [LARGE SCALE GENOMIC DNA]</scope>
    <source>
        <strain evidence="14 15">CBS573</strain>
    </source>
</reference>
<dbReference type="GO" id="GO:0004674">
    <property type="term" value="F:protein serine/threonine kinase activity"/>
    <property type="evidence" value="ECO:0007669"/>
    <property type="project" value="UniProtKB-KW"/>
</dbReference>
<dbReference type="Pfam" id="PF08771">
    <property type="entry name" value="FRB_dom"/>
    <property type="match status" value="1"/>
</dbReference>
<evidence type="ECO:0000256" key="5">
    <source>
        <dbReference type="ARBA" id="ARBA00022741"/>
    </source>
</evidence>
<dbReference type="GO" id="GO:0016242">
    <property type="term" value="P:negative regulation of macroautophagy"/>
    <property type="evidence" value="ECO:0007669"/>
    <property type="project" value="TreeGrafter"/>
</dbReference>
<dbReference type="Gene3D" id="1.25.40.10">
    <property type="entry name" value="Tetratricopeptide repeat domain"/>
    <property type="match status" value="1"/>
</dbReference>
<dbReference type="PROSITE" id="PS51189">
    <property type="entry name" value="FAT"/>
    <property type="match status" value="1"/>
</dbReference>
<dbReference type="InterPro" id="IPR003151">
    <property type="entry name" value="PIK-rel_kinase_FAT"/>
</dbReference>
<keyword evidence="5 10" id="KW-0547">Nucleotide-binding</keyword>
<dbReference type="Pfam" id="PF02260">
    <property type="entry name" value="FATC"/>
    <property type="match status" value="1"/>
</dbReference>
<dbReference type="SUPFAM" id="SSF56112">
    <property type="entry name" value="Protein kinase-like (PK-like)"/>
    <property type="match status" value="1"/>
</dbReference>
<feature type="domain" description="FATC" evidence="13">
    <location>
        <begin position="2467"/>
        <end position="2499"/>
    </location>
</feature>
<dbReference type="SMART" id="SM01346">
    <property type="entry name" value="DUF3385"/>
    <property type="match status" value="1"/>
</dbReference>
<dbReference type="Pfam" id="PF00454">
    <property type="entry name" value="PI3_PI4_kinase"/>
    <property type="match status" value="1"/>
</dbReference>
<dbReference type="Gene3D" id="1.10.1070.11">
    <property type="entry name" value="Phosphatidylinositol 3-/4-kinase, catalytic domain"/>
    <property type="match status" value="1"/>
</dbReference>
<dbReference type="SUPFAM" id="SSF47212">
    <property type="entry name" value="FKBP12-rapamycin-binding domain of FKBP-rapamycin-associated protein (FRAP)"/>
    <property type="match status" value="1"/>
</dbReference>
<dbReference type="Gene3D" id="1.25.10.10">
    <property type="entry name" value="Leucine-rich Repeat Variant"/>
    <property type="match status" value="5"/>
</dbReference>
<dbReference type="VEuPathDB" id="FungiDB:C5L36_0B01020"/>
<name>A0A2U9R0N1_PICKU</name>
<dbReference type="Gene3D" id="1.20.120.150">
    <property type="entry name" value="FKBP12-rapamycin binding domain"/>
    <property type="match status" value="1"/>
</dbReference>
<dbReference type="InterPro" id="IPR009076">
    <property type="entry name" value="FRB_dom"/>
</dbReference>
<dbReference type="GO" id="GO:0005737">
    <property type="term" value="C:cytoplasm"/>
    <property type="evidence" value="ECO:0007669"/>
    <property type="project" value="TreeGrafter"/>
</dbReference>
<dbReference type="GO" id="GO:0031931">
    <property type="term" value="C:TORC1 complex"/>
    <property type="evidence" value="ECO:0007669"/>
    <property type="project" value="TreeGrafter"/>
</dbReference>
<dbReference type="GO" id="GO:0005634">
    <property type="term" value="C:nucleus"/>
    <property type="evidence" value="ECO:0007669"/>
    <property type="project" value="TreeGrafter"/>
</dbReference>
<dbReference type="InterPro" id="IPR003152">
    <property type="entry name" value="FATC_dom"/>
</dbReference>
<evidence type="ECO:0000256" key="6">
    <source>
        <dbReference type="ARBA" id="ARBA00022777"/>
    </source>
</evidence>
<dbReference type="GO" id="GO:0031932">
    <property type="term" value="C:TORC2 complex"/>
    <property type="evidence" value="ECO:0007669"/>
    <property type="project" value="TreeGrafter"/>
</dbReference>
<dbReference type="Pfam" id="PF02259">
    <property type="entry name" value="FAT"/>
    <property type="match status" value="1"/>
</dbReference>
<proteinExistence type="inferred from homology"/>
<dbReference type="GeneID" id="40382600"/>
<dbReference type="GO" id="GO:0080090">
    <property type="term" value="P:regulation of primary metabolic process"/>
    <property type="evidence" value="ECO:0007669"/>
    <property type="project" value="UniProtKB-ARBA"/>
</dbReference>
<evidence type="ECO:0000256" key="3">
    <source>
        <dbReference type="ARBA" id="ARBA00022679"/>
    </source>
</evidence>
<evidence type="ECO:0000256" key="7">
    <source>
        <dbReference type="ARBA" id="ARBA00022840"/>
    </source>
</evidence>
<keyword evidence="2 10" id="KW-0723">Serine/threonine-protein kinase</keyword>
<dbReference type="InterPro" id="IPR024585">
    <property type="entry name" value="mTOR_dom"/>
</dbReference>
<dbReference type="EMBL" id="CP028774">
    <property type="protein sequence ID" value="AWU74835.1"/>
    <property type="molecule type" value="Genomic_DNA"/>
</dbReference>
<evidence type="ECO:0000256" key="2">
    <source>
        <dbReference type="ARBA" id="ARBA00022527"/>
    </source>
</evidence>
<dbReference type="CDD" id="cd05169">
    <property type="entry name" value="PIKKc_TOR"/>
    <property type="match status" value="1"/>
</dbReference>
<dbReference type="SUPFAM" id="SSF48371">
    <property type="entry name" value="ARM repeat"/>
    <property type="match status" value="1"/>
</dbReference>
<dbReference type="FunFam" id="3.30.1010.10:FF:000006">
    <property type="entry name" value="Serine/threonine-protein kinase TOR"/>
    <property type="match status" value="1"/>
</dbReference>